<evidence type="ECO:0000256" key="7">
    <source>
        <dbReference type="ARBA" id="ARBA00022741"/>
    </source>
</evidence>
<keyword evidence="6" id="KW-0808">Transferase</keyword>
<feature type="transmembrane region" description="Helical" evidence="12">
    <location>
        <begin position="266"/>
        <end position="289"/>
    </location>
</feature>
<dbReference type="Gene3D" id="3.30.565.10">
    <property type="entry name" value="Histidine kinase-like ATPase, C-terminal domain"/>
    <property type="match status" value="1"/>
</dbReference>
<dbReference type="InterPro" id="IPR003594">
    <property type="entry name" value="HATPase_dom"/>
</dbReference>
<keyword evidence="12" id="KW-0812">Transmembrane</keyword>
<dbReference type="Gene3D" id="1.10.287.130">
    <property type="match status" value="1"/>
</dbReference>
<dbReference type="SMART" id="SM00304">
    <property type="entry name" value="HAMP"/>
    <property type="match status" value="1"/>
</dbReference>
<dbReference type="PANTHER" id="PTHR44936">
    <property type="entry name" value="SENSOR PROTEIN CREC"/>
    <property type="match status" value="1"/>
</dbReference>
<comment type="subcellular location">
    <subcellularLocation>
        <location evidence="2">Cell membrane</location>
        <topology evidence="2">Multi-pass membrane protein</topology>
    </subcellularLocation>
</comment>
<keyword evidence="16" id="KW-1185">Reference proteome</keyword>
<gene>
    <name evidence="15" type="ORF">GCM10011585_32230</name>
</gene>
<reference evidence="15" key="2">
    <citation type="submission" date="2020-09" db="EMBL/GenBank/DDBJ databases">
        <authorList>
            <person name="Sun Q."/>
            <person name="Zhou Y."/>
        </authorList>
    </citation>
    <scope>NUCLEOTIDE SEQUENCE</scope>
    <source>
        <strain evidence="15">CGMCC 1.12997</strain>
    </source>
</reference>
<keyword evidence="9" id="KW-0067">ATP-binding</keyword>
<evidence type="ECO:0000259" key="13">
    <source>
        <dbReference type="PROSITE" id="PS50109"/>
    </source>
</evidence>
<dbReference type="CDD" id="cd06225">
    <property type="entry name" value="HAMP"/>
    <property type="match status" value="1"/>
</dbReference>
<evidence type="ECO:0000256" key="8">
    <source>
        <dbReference type="ARBA" id="ARBA00022777"/>
    </source>
</evidence>
<dbReference type="PANTHER" id="PTHR44936:SF10">
    <property type="entry name" value="SENSOR PROTEIN RSTB"/>
    <property type="match status" value="1"/>
</dbReference>
<dbReference type="InterPro" id="IPR036097">
    <property type="entry name" value="HisK_dim/P_sf"/>
</dbReference>
<keyword evidence="4" id="KW-1003">Cell membrane</keyword>
<accession>A0A917M9A8</accession>
<keyword evidence="10" id="KW-0175">Coiled coil</keyword>
<dbReference type="AlphaFoldDB" id="A0A917M9A8"/>
<evidence type="ECO:0000256" key="12">
    <source>
        <dbReference type="SAM" id="Phobius"/>
    </source>
</evidence>
<keyword evidence="12" id="KW-0472">Membrane</keyword>
<dbReference type="InterPro" id="IPR003661">
    <property type="entry name" value="HisK_dim/P_dom"/>
</dbReference>
<dbReference type="EMBL" id="BMGT01000003">
    <property type="protein sequence ID" value="GGG85902.1"/>
    <property type="molecule type" value="Genomic_DNA"/>
</dbReference>
<keyword evidence="7" id="KW-0547">Nucleotide-binding</keyword>
<evidence type="ECO:0000256" key="9">
    <source>
        <dbReference type="ARBA" id="ARBA00022840"/>
    </source>
</evidence>
<sequence>MLLIVTMALVIALVTGTSLLLIRHQLREQVTDDFSQDLDHSVVAFQNLQAERLGALERENALLAKLPTLKALMTSGDDLTIQDGAAEFWQLSGTDLFMLADPSGRVVAAYARNAPDDNTLRQGMKILLASATKRYLIDGRSLYACAIRPLYFGSDQAGTLLGYVLSGVSIERTVRQISQPTGVEATFLSGGQIVASTLTPDVQASLAKQSSALSGISRRPAVVKLGNAQFLSATEDLSATATSPLQLVVLKSFEPAERSISRIDRMVLVIGLLALLSGTMLMIVISRLVTRPLEELSRSVRAFGSGDVKHRVPRHGTQEVRQLSTAFASMRNEIQKANQKVLESERLATIGRMASSVSHDLRHYLAAIFANSEFLASDRLSAKERTEIFGDIRTAVNGTTDMIESLLIFSRTGTSVRRQPELMATLVERATALVRAHPDADGVTLTTNYGEPTETAVVVDGKQIERAISNLLLNACQSVRNIGASAKVVIALETQEHQIIVNVIDNGPGVPEKIRKSLFDPFVSEGKHKGTGLGLTLAHCIAIEHGGNVVLLSSRPGETIFQMKVTREVPMQNTLPASEDNRHDQVIPDENVRT</sequence>
<dbReference type="GO" id="GO:0005886">
    <property type="term" value="C:plasma membrane"/>
    <property type="evidence" value="ECO:0007669"/>
    <property type="project" value="UniProtKB-SubCell"/>
</dbReference>
<dbReference type="PRINTS" id="PR00344">
    <property type="entry name" value="BCTRLSENSOR"/>
</dbReference>
<evidence type="ECO:0000256" key="2">
    <source>
        <dbReference type="ARBA" id="ARBA00004651"/>
    </source>
</evidence>
<proteinExistence type="predicted"/>
<feature type="compositionally biased region" description="Basic and acidic residues" evidence="11">
    <location>
        <begin position="579"/>
        <end position="594"/>
    </location>
</feature>
<comment type="catalytic activity">
    <reaction evidence="1">
        <text>ATP + protein L-histidine = ADP + protein N-phospho-L-histidine.</text>
        <dbReference type="EC" id="2.7.13.3"/>
    </reaction>
</comment>
<evidence type="ECO:0000256" key="3">
    <source>
        <dbReference type="ARBA" id="ARBA00012438"/>
    </source>
</evidence>
<dbReference type="PROSITE" id="PS50885">
    <property type="entry name" value="HAMP"/>
    <property type="match status" value="1"/>
</dbReference>
<dbReference type="SMART" id="SM00387">
    <property type="entry name" value="HATPase_c"/>
    <property type="match status" value="1"/>
</dbReference>
<organism evidence="15 16">
    <name type="scientific">Edaphobacter dinghuensis</name>
    <dbReference type="NCBI Taxonomy" id="1560005"/>
    <lineage>
        <taxon>Bacteria</taxon>
        <taxon>Pseudomonadati</taxon>
        <taxon>Acidobacteriota</taxon>
        <taxon>Terriglobia</taxon>
        <taxon>Terriglobales</taxon>
        <taxon>Acidobacteriaceae</taxon>
        <taxon>Edaphobacter</taxon>
    </lineage>
</organism>
<name>A0A917M9A8_9BACT</name>
<dbReference type="CDD" id="cd00082">
    <property type="entry name" value="HisKA"/>
    <property type="match status" value="1"/>
</dbReference>
<dbReference type="Pfam" id="PF02518">
    <property type="entry name" value="HATPase_c"/>
    <property type="match status" value="1"/>
</dbReference>
<dbReference type="InterPro" id="IPR003660">
    <property type="entry name" value="HAMP_dom"/>
</dbReference>
<dbReference type="InterPro" id="IPR050980">
    <property type="entry name" value="2C_sensor_his_kinase"/>
</dbReference>
<evidence type="ECO:0000256" key="1">
    <source>
        <dbReference type="ARBA" id="ARBA00000085"/>
    </source>
</evidence>
<evidence type="ECO:0000259" key="14">
    <source>
        <dbReference type="PROSITE" id="PS50885"/>
    </source>
</evidence>
<feature type="domain" description="HAMP" evidence="14">
    <location>
        <begin position="287"/>
        <end position="339"/>
    </location>
</feature>
<dbReference type="InterPro" id="IPR004358">
    <property type="entry name" value="Sig_transdc_His_kin-like_C"/>
</dbReference>
<keyword evidence="8" id="KW-0418">Kinase</keyword>
<evidence type="ECO:0000256" key="6">
    <source>
        <dbReference type="ARBA" id="ARBA00022679"/>
    </source>
</evidence>
<dbReference type="SMART" id="SM00388">
    <property type="entry name" value="HisKA"/>
    <property type="match status" value="1"/>
</dbReference>
<reference evidence="15" key="1">
    <citation type="journal article" date="2014" name="Int. J. Syst. Evol. Microbiol.">
        <title>Complete genome sequence of Corynebacterium casei LMG S-19264T (=DSM 44701T), isolated from a smear-ripened cheese.</title>
        <authorList>
            <consortium name="US DOE Joint Genome Institute (JGI-PGF)"/>
            <person name="Walter F."/>
            <person name="Albersmeier A."/>
            <person name="Kalinowski J."/>
            <person name="Ruckert C."/>
        </authorList>
    </citation>
    <scope>NUCLEOTIDE SEQUENCE</scope>
    <source>
        <strain evidence="15">CGMCC 1.12997</strain>
    </source>
</reference>
<dbReference type="InterPro" id="IPR036890">
    <property type="entry name" value="HATPase_C_sf"/>
</dbReference>
<dbReference type="PROSITE" id="PS50109">
    <property type="entry name" value="HIS_KIN"/>
    <property type="match status" value="1"/>
</dbReference>
<dbReference type="Pfam" id="PF14827">
    <property type="entry name" value="dCache_3"/>
    <property type="match status" value="1"/>
</dbReference>
<dbReference type="Proteomes" id="UP000647241">
    <property type="component" value="Unassembled WGS sequence"/>
</dbReference>
<dbReference type="Pfam" id="PF00672">
    <property type="entry name" value="HAMP"/>
    <property type="match status" value="1"/>
</dbReference>
<evidence type="ECO:0000256" key="11">
    <source>
        <dbReference type="SAM" id="MobiDB-lite"/>
    </source>
</evidence>
<dbReference type="SUPFAM" id="SSF158472">
    <property type="entry name" value="HAMP domain-like"/>
    <property type="match status" value="1"/>
</dbReference>
<dbReference type="SUPFAM" id="SSF47384">
    <property type="entry name" value="Homodimeric domain of signal transducing histidine kinase"/>
    <property type="match status" value="1"/>
</dbReference>
<evidence type="ECO:0000256" key="4">
    <source>
        <dbReference type="ARBA" id="ARBA00022475"/>
    </source>
</evidence>
<feature type="coiled-coil region" evidence="10">
    <location>
        <begin position="320"/>
        <end position="347"/>
    </location>
</feature>
<evidence type="ECO:0000313" key="16">
    <source>
        <dbReference type="Proteomes" id="UP000647241"/>
    </source>
</evidence>
<evidence type="ECO:0000256" key="5">
    <source>
        <dbReference type="ARBA" id="ARBA00022553"/>
    </source>
</evidence>
<dbReference type="GO" id="GO:0000155">
    <property type="term" value="F:phosphorelay sensor kinase activity"/>
    <property type="evidence" value="ECO:0007669"/>
    <property type="project" value="InterPro"/>
</dbReference>
<dbReference type="InterPro" id="IPR029150">
    <property type="entry name" value="dCache_3"/>
</dbReference>
<dbReference type="GO" id="GO:0005524">
    <property type="term" value="F:ATP binding"/>
    <property type="evidence" value="ECO:0007669"/>
    <property type="project" value="UniProtKB-KW"/>
</dbReference>
<feature type="domain" description="Histidine kinase" evidence="13">
    <location>
        <begin position="356"/>
        <end position="569"/>
    </location>
</feature>
<evidence type="ECO:0000256" key="10">
    <source>
        <dbReference type="SAM" id="Coils"/>
    </source>
</evidence>
<dbReference type="InterPro" id="IPR005467">
    <property type="entry name" value="His_kinase_dom"/>
</dbReference>
<dbReference type="EC" id="2.7.13.3" evidence="3"/>
<evidence type="ECO:0000313" key="15">
    <source>
        <dbReference type="EMBL" id="GGG85902.1"/>
    </source>
</evidence>
<dbReference type="Gene3D" id="6.10.340.10">
    <property type="match status" value="1"/>
</dbReference>
<comment type="caution">
    <text evidence="15">The sequence shown here is derived from an EMBL/GenBank/DDBJ whole genome shotgun (WGS) entry which is preliminary data.</text>
</comment>
<feature type="region of interest" description="Disordered" evidence="11">
    <location>
        <begin position="572"/>
        <end position="594"/>
    </location>
</feature>
<keyword evidence="12" id="KW-1133">Transmembrane helix</keyword>
<protein>
    <recommendedName>
        <fullName evidence="3">histidine kinase</fullName>
        <ecNumber evidence="3">2.7.13.3</ecNumber>
    </recommendedName>
</protein>
<keyword evidence="5" id="KW-0597">Phosphoprotein</keyword>
<dbReference type="SUPFAM" id="SSF55874">
    <property type="entry name" value="ATPase domain of HSP90 chaperone/DNA topoisomerase II/histidine kinase"/>
    <property type="match status" value="1"/>
</dbReference>